<comment type="caution">
    <text evidence="2">The sequence shown here is derived from an EMBL/GenBank/DDBJ whole genome shotgun (WGS) entry which is preliminary data.</text>
</comment>
<sequence length="357" mass="39120">MQNTDLVGIAEIAALAGVSKQAVANWRVRYDSFPRPMQSLQSGPVWERETAEAWVKAFQGEETHVLSFINLKGGVGKTTTAIAVAEILAHEERKHVLLVDLDPQTNATVGLIAEEQWAELDNTGRTVAQLFADRLNPHDRAAFDIEAAIVRGVSTINDGIARLDLLPSSIRLIELQDRIPMIALAGNFTANPLEILKNALQPIIDRYDYVIIDCPPSLGTVTKNGLRLSTGYVIPTIPDIVSTWGIYQIVDNVSRFATDIGREIPALGIVATKVQGNNLHARVIDDLRANRLGRFGVENGLTQPPLFTNTIPQTVAVARGADVEADIRTFKGKYGTAYEPLRGLTLEIKRICENKTQ</sequence>
<dbReference type="Proteomes" id="UP000582837">
    <property type="component" value="Unassembled WGS sequence"/>
</dbReference>
<dbReference type="Pfam" id="PF13614">
    <property type="entry name" value="AAA_31"/>
    <property type="match status" value="1"/>
</dbReference>
<dbReference type="InterPro" id="IPR050678">
    <property type="entry name" value="DNA_Partitioning_ATPase"/>
</dbReference>
<dbReference type="CDD" id="cd02042">
    <property type="entry name" value="ParAB_family"/>
    <property type="match status" value="1"/>
</dbReference>
<protein>
    <submittedName>
        <fullName evidence="2">Chromosome partitioning protein</fullName>
    </submittedName>
</protein>
<dbReference type="PANTHER" id="PTHR13696">
    <property type="entry name" value="P-LOOP CONTAINING NUCLEOSIDE TRIPHOSPHATE HYDROLASE"/>
    <property type="match status" value="1"/>
</dbReference>
<dbReference type="RefSeq" id="WP_205761894.1">
    <property type="nucleotide sequence ID" value="NZ_JABDTL010000002.1"/>
</dbReference>
<dbReference type="EMBL" id="JACHIA010000002">
    <property type="protein sequence ID" value="MBB6069515.1"/>
    <property type="molecule type" value="Genomic_DNA"/>
</dbReference>
<name>A0A841GWI8_9BACT</name>
<dbReference type="InterPro" id="IPR025669">
    <property type="entry name" value="AAA_dom"/>
</dbReference>
<feature type="domain" description="AAA" evidence="1">
    <location>
        <begin position="64"/>
        <end position="259"/>
    </location>
</feature>
<organism evidence="2 3">
    <name type="scientific">Longimicrobium terrae</name>
    <dbReference type="NCBI Taxonomy" id="1639882"/>
    <lineage>
        <taxon>Bacteria</taxon>
        <taxon>Pseudomonadati</taxon>
        <taxon>Gemmatimonadota</taxon>
        <taxon>Longimicrobiia</taxon>
        <taxon>Longimicrobiales</taxon>
        <taxon>Longimicrobiaceae</taxon>
        <taxon>Longimicrobium</taxon>
    </lineage>
</organism>
<evidence type="ECO:0000313" key="2">
    <source>
        <dbReference type="EMBL" id="MBB6069515.1"/>
    </source>
</evidence>
<reference evidence="2 3" key="1">
    <citation type="submission" date="2020-08" db="EMBL/GenBank/DDBJ databases">
        <title>Genomic Encyclopedia of Type Strains, Phase IV (KMG-IV): sequencing the most valuable type-strain genomes for metagenomic binning, comparative biology and taxonomic classification.</title>
        <authorList>
            <person name="Goeker M."/>
        </authorList>
    </citation>
    <scope>NUCLEOTIDE SEQUENCE [LARGE SCALE GENOMIC DNA]</scope>
    <source>
        <strain evidence="2 3">DSM 29007</strain>
    </source>
</reference>
<dbReference type="AlphaFoldDB" id="A0A841GWI8"/>
<gene>
    <name evidence="2" type="ORF">HNQ61_001130</name>
</gene>
<evidence type="ECO:0000259" key="1">
    <source>
        <dbReference type="Pfam" id="PF13614"/>
    </source>
</evidence>
<evidence type="ECO:0000313" key="3">
    <source>
        <dbReference type="Proteomes" id="UP000582837"/>
    </source>
</evidence>
<dbReference type="InterPro" id="IPR027417">
    <property type="entry name" value="P-loop_NTPase"/>
</dbReference>
<dbReference type="Gene3D" id="3.40.50.300">
    <property type="entry name" value="P-loop containing nucleotide triphosphate hydrolases"/>
    <property type="match status" value="1"/>
</dbReference>
<proteinExistence type="predicted"/>
<dbReference type="SUPFAM" id="SSF52540">
    <property type="entry name" value="P-loop containing nucleoside triphosphate hydrolases"/>
    <property type="match status" value="1"/>
</dbReference>
<dbReference type="PANTHER" id="PTHR13696:SF52">
    <property type="entry name" value="PARA FAMILY PROTEIN CT_582"/>
    <property type="match status" value="1"/>
</dbReference>
<keyword evidence="3" id="KW-1185">Reference proteome</keyword>
<accession>A0A841GWI8</accession>